<dbReference type="RefSeq" id="WP_056134858.1">
    <property type="nucleotide sequence ID" value="NZ_JACBYE010000001.1"/>
</dbReference>
<feature type="region of interest" description="Disordered" evidence="1">
    <location>
        <begin position="320"/>
        <end position="345"/>
    </location>
</feature>
<sequence length="345" mass="36889">MKTEVVVRANDLAASQWGLLTSAQAQAEGVTRMQLTRLVESGILDRLEHGVYATPSVQGDPLLSLRSSWLTLRPSARAEERLADLTSAGVVSHASAAQLHGIGDLLADEHEFLLPERFQSRRTGVRVRRTLLGRSEVTLSSGLPVTTAARTISDLLDDGHDLDHMASLTAEALRRGLVDRQSLAPALDHVAPRRGSRDGQELTARLIDLSDMPPAELTSAETTRRPSGHAIPDDILTILRTLSDPELQRMAKEVQQSTAKITAGVFTASDGLSVALEPSRQAVQRLSERVSRWAEVPSNRDAIARLRDVLGTFVVASGGRAGGVSEGTSADGSSVEAAARPTGSR</sequence>
<dbReference type="Pfam" id="PF13338">
    <property type="entry name" value="AbiEi_4"/>
    <property type="match status" value="1"/>
</dbReference>
<gene>
    <name evidence="3" type="ORF">HZZ10_00570</name>
</gene>
<dbReference type="Proteomes" id="UP000561011">
    <property type="component" value="Unassembled WGS sequence"/>
</dbReference>
<organism evidence="3 4">
    <name type="scientific">Sanguibacter inulinus</name>
    <dbReference type="NCBI Taxonomy" id="60922"/>
    <lineage>
        <taxon>Bacteria</taxon>
        <taxon>Bacillati</taxon>
        <taxon>Actinomycetota</taxon>
        <taxon>Actinomycetes</taxon>
        <taxon>Micrococcales</taxon>
        <taxon>Sanguibacteraceae</taxon>
        <taxon>Sanguibacter</taxon>
    </lineage>
</organism>
<reference evidence="3 4" key="1">
    <citation type="submission" date="2020-07" db="EMBL/GenBank/DDBJ databases">
        <title>MOT database genomes.</title>
        <authorList>
            <person name="Joseph S."/>
            <person name="Aduse-Opoku J."/>
            <person name="Hashim A."/>
            <person name="Wade W."/>
            <person name="Curtis M."/>
        </authorList>
    </citation>
    <scope>NUCLEOTIDE SEQUENCE [LARGE SCALE GENOMIC DNA]</scope>
    <source>
        <strain evidence="3 4">DSM 100099</strain>
    </source>
</reference>
<comment type="caution">
    <text evidence="3">The sequence shown here is derived from an EMBL/GenBank/DDBJ whole genome shotgun (WGS) entry which is preliminary data.</text>
</comment>
<name>A0A853EQS4_9MICO</name>
<feature type="domain" description="AbiEi antitoxin N-terminal" evidence="2">
    <location>
        <begin position="9"/>
        <end position="54"/>
    </location>
</feature>
<dbReference type="EMBL" id="JACBYE010000001">
    <property type="protein sequence ID" value="NYS92034.1"/>
    <property type="molecule type" value="Genomic_DNA"/>
</dbReference>
<dbReference type="AlphaFoldDB" id="A0A853EQS4"/>
<proteinExistence type="predicted"/>
<evidence type="ECO:0000256" key="1">
    <source>
        <dbReference type="SAM" id="MobiDB-lite"/>
    </source>
</evidence>
<evidence type="ECO:0000259" key="2">
    <source>
        <dbReference type="Pfam" id="PF13338"/>
    </source>
</evidence>
<protein>
    <submittedName>
        <fullName evidence="3">Type IV toxin-antitoxin system AbiEi family antitoxin domain-containing protein</fullName>
    </submittedName>
</protein>
<keyword evidence="4" id="KW-1185">Reference proteome</keyword>
<dbReference type="InterPro" id="IPR025159">
    <property type="entry name" value="AbiEi_N"/>
</dbReference>
<accession>A0A853EQS4</accession>
<evidence type="ECO:0000313" key="3">
    <source>
        <dbReference type="EMBL" id="NYS92034.1"/>
    </source>
</evidence>
<evidence type="ECO:0000313" key="4">
    <source>
        <dbReference type="Proteomes" id="UP000561011"/>
    </source>
</evidence>